<dbReference type="Proteomes" id="UP000298284">
    <property type="component" value="Unassembled WGS sequence"/>
</dbReference>
<protein>
    <recommendedName>
        <fullName evidence="4">Hemin receptor</fullName>
    </recommendedName>
</protein>
<name>A0A4Z0MG98_9BACT</name>
<dbReference type="Gene3D" id="2.40.160.60">
    <property type="entry name" value="Outer membrane protein transport protein (OMPP1/FadL/TodX)"/>
    <property type="match status" value="1"/>
</dbReference>
<evidence type="ECO:0000256" key="1">
    <source>
        <dbReference type="SAM" id="SignalP"/>
    </source>
</evidence>
<feature type="chain" id="PRO_5021258395" description="Hemin receptor" evidence="1">
    <location>
        <begin position="22"/>
        <end position="504"/>
    </location>
</feature>
<dbReference type="SUPFAM" id="SSF56935">
    <property type="entry name" value="Porins"/>
    <property type="match status" value="1"/>
</dbReference>
<feature type="signal peptide" evidence="1">
    <location>
        <begin position="1"/>
        <end position="21"/>
    </location>
</feature>
<keyword evidence="1" id="KW-0732">Signal</keyword>
<dbReference type="RefSeq" id="WP_135532398.1">
    <property type="nucleotide sequence ID" value="NZ_SRKZ01000006.1"/>
</dbReference>
<accession>A0A4Z0MG98</accession>
<gene>
    <name evidence="2" type="ORF">EU557_20795</name>
</gene>
<organism evidence="2 3">
    <name type="scientific">Hymenobacter wooponensis</name>
    <dbReference type="NCBI Taxonomy" id="1525360"/>
    <lineage>
        <taxon>Bacteria</taxon>
        <taxon>Pseudomonadati</taxon>
        <taxon>Bacteroidota</taxon>
        <taxon>Cytophagia</taxon>
        <taxon>Cytophagales</taxon>
        <taxon>Hymenobacteraceae</taxon>
        <taxon>Hymenobacter</taxon>
    </lineage>
</organism>
<reference evidence="2 3" key="1">
    <citation type="submission" date="2019-04" db="EMBL/GenBank/DDBJ databases">
        <authorList>
            <person name="Feng G."/>
            <person name="Zhang J."/>
            <person name="Zhu H."/>
        </authorList>
    </citation>
    <scope>NUCLEOTIDE SEQUENCE [LARGE SCALE GENOMIC DNA]</scope>
    <source>
        <strain evidence="2 3">JCM 19491</strain>
    </source>
</reference>
<evidence type="ECO:0008006" key="4">
    <source>
        <dbReference type="Google" id="ProtNLM"/>
    </source>
</evidence>
<evidence type="ECO:0000313" key="3">
    <source>
        <dbReference type="Proteomes" id="UP000298284"/>
    </source>
</evidence>
<proteinExistence type="predicted"/>
<dbReference type="EMBL" id="SRKZ01000006">
    <property type="protein sequence ID" value="TGD78541.1"/>
    <property type="molecule type" value="Genomic_DNA"/>
</dbReference>
<evidence type="ECO:0000313" key="2">
    <source>
        <dbReference type="EMBL" id="TGD78541.1"/>
    </source>
</evidence>
<dbReference type="AlphaFoldDB" id="A0A4Z0MG98"/>
<keyword evidence="3" id="KW-1185">Reference proteome</keyword>
<comment type="caution">
    <text evidence="2">The sequence shown here is derived from an EMBL/GenBank/DDBJ whole genome shotgun (WGS) entry which is preliminary data.</text>
</comment>
<sequence length="504" mass="54967">MKNLKYGLGLALMGLASHAFAQNEADALRYSRIQFGGPARALGIGGATSAVGANLGSLVSNPAGLGLYVKSDASFTPGFGQLSTKAQAGSSSISDQRSSLLLSNLGVAFTNRLTDDDNTSAWRSGTFAFGITRLNDFNSRYHYRNTTTEDRSFFQRLREPRVSYDDIDQEYQDNAYTSLDGLAYGAYLTNFYRSRLTGGDSLGTLRRVGDINQEETVQTSGGQTQFDFGYGASYRDKLYIGGAIGVVSTRYKETRDFQETENDPNTPFTSLLRRNTLETKGTGFNFRLGVIYRPADYMRFGLSVQTPTFSKLTDSYGASIQSNFSREPYSGAGVTSASESTQPGEYTYQLTTPFRATGGAVFLLGKYAFVSGDVEYVNYSQARLSGADGDGASVFSVENEAISNSYGKALNYRAGIEGRFEVFRVRAGYARYGDPFKTATFDRAQNFYTAGVGFAQRNFYLDLSGVYNTTDSYTSAYTIDSGRQPVVGVKGDRFVTSVTVGVNF</sequence>
<dbReference type="OrthoDB" id="9765571at2"/>